<sequence length="73" mass="8165">MANGVPFRWGSCICYPPLKTPTPLSYTHSHPLKNPAIFHILCILIAPLPFIFSFTCLGKHILFSKVSKVPIEN</sequence>
<accession>A0AAN9F708</accession>
<keyword evidence="1" id="KW-1133">Transmembrane helix</keyword>
<protein>
    <submittedName>
        <fullName evidence="2">Uncharacterized protein</fullName>
    </submittedName>
</protein>
<keyword evidence="3" id="KW-1185">Reference proteome</keyword>
<keyword evidence="1" id="KW-0812">Transmembrane</keyword>
<comment type="caution">
    <text evidence="2">The sequence shown here is derived from an EMBL/GenBank/DDBJ whole genome shotgun (WGS) entry which is preliminary data.</text>
</comment>
<organism evidence="2 3">
    <name type="scientific">Crotalaria pallida</name>
    <name type="common">Smooth rattlebox</name>
    <name type="synonym">Crotalaria striata</name>
    <dbReference type="NCBI Taxonomy" id="3830"/>
    <lineage>
        <taxon>Eukaryota</taxon>
        <taxon>Viridiplantae</taxon>
        <taxon>Streptophyta</taxon>
        <taxon>Embryophyta</taxon>
        <taxon>Tracheophyta</taxon>
        <taxon>Spermatophyta</taxon>
        <taxon>Magnoliopsida</taxon>
        <taxon>eudicotyledons</taxon>
        <taxon>Gunneridae</taxon>
        <taxon>Pentapetalae</taxon>
        <taxon>rosids</taxon>
        <taxon>fabids</taxon>
        <taxon>Fabales</taxon>
        <taxon>Fabaceae</taxon>
        <taxon>Papilionoideae</taxon>
        <taxon>50 kb inversion clade</taxon>
        <taxon>genistoids sensu lato</taxon>
        <taxon>core genistoids</taxon>
        <taxon>Crotalarieae</taxon>
        <taxon>Crotalaria</taxon>
    </lineage>
</organism>
<evidence type="ECO:0000313" key="2">
    <source>
        <dbReference type="EMBL" id="KAK7268921.1"/>
    </source>
</evidence>
<dbReference type="AlphaFoldDB" id="A0AAN9F708"/>
<proteinExistence type="predicted"/>
<evidence type="ECO:0000256" key="1">
    <source>
        <dbReference type="SAM" id="Phobius"/>
    </source>
</evidence>
<dbReference type="EMBL" id="JAYWIO010000004">
    <property type="protein sequence ID" value="KAK7268921.1"/>
    <property type="molecule type" value="Genomic_DNA"/>
</dbReference>
<feature type="transmembrane region" description="Helical" evidence="1">
    <location>
        <begin position="36"/>
        <end position="58"/>
    </location>
</feature>
<dbReference type="Proteomes" id="UP001372338">
    <property type="component" value="Unassembled WGS sequence"/>
</dbReference>
<keyword evidence="1" id="KW-0472">Membrane</keyword>
<evidence type="ECO:0000313" key="3">
    <source>
        <dbReference type="Proteomes" id="UP001372338"/>
    </source>
</evidence>
<gene>
    <name evidence="2" type="ORF">RIF29_21631</name>
</gene>
<reference evidence="2 3" key="1">
    <citation type="submission" date="2024-01" db="EMBL/GenBank/DDBJ databases">
        <title>The genomes of 5 underutilized Papilionoideae crops provide insights into root nodulation and disease resistanc.</title>
        <authorList>
            <person name="Yuan L."/>
        </authorList>
    </citation>
    <scope>NUCLEOTIDE SEQUENCE [LARGE SCALE GENOMIC DNA]</scope>
    <source>
        <strain evidence="2">ZHUSHIDOU_FW_LH</strain>
        <tissue evidence="2">Leaf</tissue>
    </source>
</reference>
<name>A0AAN9F708_CROPI</name>